<dbReference type="Proteomes" id="UP000068016">
    <property type="component" value="Unassembled WGS sequence"/>
</dbReference>
<evidence type="ECO:0000256" key="1">
    <source>
        <dbReference type="SAM" id="Phobius"/>
    </source>
</evidence>
<feature type="transmembrane region" description="Helical" evidence="1">
    <location>
        <begin position="66"/>
        <end position="82"/>
    </location>
</feature>
<reference evidence="2 3" key="1">
    <citation type="submission" date="2015-11" db="EMBL/GenBank/DDBJ databases">
        <title>Expanding the genomic diversity of Burkholderia species for the development of highly accurate diagnostics.</title>
        <authorList>
            <person name="Sahl J."/>
            <person name="Keim P."/>
            <person name="Wagner D."/>
        </authorList>
    </citation>
    <scope>NUCLEOTIDE SEQUENCE [LARGE SCALE GENOMIC DNA]</scope>
    <source>
        <strain evidence="2 3">MSMB793WGS</strain>
    </source>
</reference>
<dbReference type="EMBL" id="LPLZ01000090">
    <property type="protein sequence ID" value="KWN04822.1"/>
    <property type="molecule type" value="Genomic_DNA"/>
</dbReference>
<sequence length="84" mass="9414">MNTSKKLPFWQRRVDVVVAGKAAAEQHTEFNWRLLTVPLYWLMLTAAGVGVIWTICLVFSVTVSLVKAFPVIAAIVLIGLLFKR</sequence>
<dbReference type="RefSeq" id="WP_060348810.1">
    <property type="nucleotide sequence ID" value="NZ_LPLZ01000090.1"/>
</dbReference>
<keyword evidence="1" id="KW-1133">Transmembrane helix</keyword>
<keyword evidence="1" id="KW-0472">Membrane</keyword>
<evidence type="ECO:0000313" key="2">
    <source>
        <dbReference type="EMBL" id="KWN04822.1"/>
    </source>
</evidence>
<keyword evidence="1" id="KW-0812">Transmembrane</keyword>
<gene>
    <name evidence="2" type="ORF">WT83_30470</name>
</gene>
<comment type="caution">
    <text evidence="2">The sequence shown here is derived from an EMBL/GenBank/DDBJ whole genome shotgun (WGS) entry which is preliminary data.</text>
</comment>
<organism evidence="2 3">
    <name type="scientific">Burkholderia territorii</name>
    <dbReference type="NCBI Taxonomy" id="1503055"/>
    <lineage>
        <taxon>Bacteria</taxon>
        <taxon>Pseudomonadati</taxon>
        <taxon>Pseudomonadota</taxon>
        <taxon>Betaproteobacteria</taxon>
        <taxon>Burkholderiales</taxon>
        <taxon>Burkholderiaceae</taxon>
        <taxon>Burkholderia</taxon>
        <taxon>Burkholderia cepacia complex</taxon>
    </lineage>
</organism>
<feature type="transmembrane region" description="Helical" evidence="1">
    <location>
        <begin position="39"/>
        <end position="60"/>
    </location>
</feature>
<accession>A0A108E514</accession>
<protein>
    <submittedName>
        <fullName evidence="2">Uncharacterized protein</fullName>
    </submittedName>
</protein>
<proteinExistence type="predicted"/>
<dbReference type="AlphaFoldDB" id="A0A108E514"/>
<evidence type="ECO:0000313" key="3">
    <source>
        <dbReference type="Proteomes" id="UP000068016"/>
    </source>
</evidence>
<name>A0A108E514_9BURK</name>